<evidence type="ECO:0000313" key="1">
    <source>
        <dbReference type="EMBL" id="KAH7924004.1"/>
    </source>
</evidence>
<sequence length="1671" mass="176547">MANIDKTDTGLSDLNPSNGPAIAQALNLSAEDPAINLADKPPVGNSDTVCSDQSPLSPNSISPANSAAPSRPSPASGISSPFTPLSVPHPKKFSAVNINKKFLEKNSSAGSTPVSSNLVTVKSGSPAPRPATQPSNSHSRLVTAKLTAAPPLSTTTGPGWSRPSSATPPVSSTPSTSSNVPPSHPPPPLAPAPAAPQLPHAGKVIQPQPRAAAATSATTARKNGPSRPAWGNANASASTSLAENAVPSEFPTAAEVAHGTLPSRKVKVVDAAKAEGGPPSKQVTLEEADAFRGVHLNPNAHHWDEMEEDDDNFLDGVIEFGDGRQYKISPADIPPQQPPSPSAGGASLGAGDTSLTSDGPVSKEERFADDFDRSWPRSKTSPSIPHREFPPRTTRQPSSSPASSHPSHSPSESSRVLFNERSNRLEPYSSSHPPPRHAFPAGPHPPARRGSHFDTSLSPVDSRSGRDIPPQSPVHSVQLLQKPLGNSDGPPRGRGFGNGYASGPFPKQRDSMPPPSLSMPPGQAFGRGRDPHIPPIGRDRRDSASDGRSRRLSNMGPPPLPGSLQERSKDTGRQFPPHLMQGAPPPQRRLSSREPSSRPPSVAAGESPVSLGPLGGNALVASPVLSQASIHSEVTQPLSATGLDLEDVHKTAMRKAAELEEKMKVQVEAKKPTAQEEEAIQVIEAAVSTTKLPTPETVQSKAPTSEVPGPLPPTVRPQIGRTSSLKPISRPPVSGRPSHTTPVAGPDQPSPAGQAESWRSKANPLPPPTPSRKTSLLPSTPRQVHARPTASQQQPPPMLHGVQEPITAAAGEDLEVVDFSELGKFVGSTDPLPASTPPNHSETTENGGSRPSRPVASDFFEDTPPPPKVSADGWRRKGSVELARPSMSGSALGQEEPRSSGRRRDSEATTNTSNGDSHVGSQVVIAPPLSSSQQRTPRTATSYREAPMSALDDVMSRIKGALVGMQAGDPTKDSFSLGSFDPDVSTSSIKSNPFVVASSVKAVKEPKWLPPALRPRQPNPDQQDQEVFDVTRCEPPRSPKPAWNAYVVRLPSISRPMDPMPKKQAHYAKNTMGHIRWDIMSWEPPVEGMSRRDFSLNDVLFRKAQPYKGRVKYRVSLPRTKSAHRSTTSPGAANFGPKVHLPSVASKPSAPPPRSKVVDDLLSWRKAPLPSSVSETIPEVIVEVTPSPALDTMSRSPPPELLHASPGAAPSDDAAAAKAEAALSRARSQPKMPAGSAVGFYRDPPPDLKSPEEKPAVNFTVISELEEQSPSSILFSSTSVSLSPLKSSTVGKEEAITSRVVNGLGSESPRLLVTTSVENKSADEPSDRALATPASGSYTTAWSKSPLSFSTKESPARGPDPEHLKAVWSQAADKAPLPAVNSLEGIADDLTALPFTLQDVKSEDGETPPPTSSIVSSKMSLHDVTRAFQQVPSSSSAAPHRNTPLSPSSASGPIGRPSTFSYASPLQPPNTSMRPSYPSYPSPMMAHSPSPTLMYPPAAPSPVPRMPVNGFSQPMWMSLPPPQNHNGAMRPLSSPYPAQIMSYPSPGGGPSMYTSAPPPHGMQNVPQLNGTSQPRPRGMPVMSPVMHHATPSHPNAPMYAGSPVMMHAPPMMHVPPGHQPYMSPIPSARGQARPDGGPVPPPMHHPHTNHQPSHSSPYNPVPQPPFARPSW</sequence>
<keyword evidence="2" id="KW-1185">Reference proteome</keyword>
<dbReference type="Proteomes" id="UP000790709">
    <property type="component" value="Unassembled WGS sequence"/>
</dbReference>
<reference evidence="1" key="1">
    <citation type="journal article" date="2021" name="New Phytol.">
        <title>Evolutionary innovations through gain and loss of genes in the ectomycorrhizal Boletales.</title>
        <authorList>
            <person name="Wu G."/>
            <person name="Miyauchi S."/>
            <person name="Morin E."/>
            <person name="Kuo A."/>
            <person name="Drula E."/>
            <person name="Varga T."/>
            <person name="Kohler A."/>
            <person name="Feng B."/>
            <person name="Cao Y."/>
            <person name="Lipzen A."/>
            <person name="Daum C."/>
            <person name="Hundley H."/>
            <person name="Pangilinan J."/>
            <person name="Johnson J."/>
            <person name="Barry K."/>
            <person name="LaButti K."/>
            <person name="Ng V."/>
            <person name="Ahrendt S."/>
            <person name="Min B."/>
            <person name="Choi I.G."/>
            <person name="Park H."/>
            <person name="Plett J.M."/>
            <person name="Magnuson J."/>
            <person name="Spatafora J.W."/>
            <person name="Nagy L.G."/>
            <person name="Henrissat B."/>
            <person name="Grigoriev I.V."/>
            <person name="Yang Z.L."/>
            <person name="Xu J."/>
            <person name="Martin F.M."/>
        </authorList>
    </citation>
    <scope>NUCLEOTIDE SEQUENCE</scope>
    <source>
        <strain evidence="1">KUC20120723A-06</strain>
    </source>
</reference>
<gene>
    <name evidence="1" type="ORF">BV22DRAFT_544887</name>
</gene>
<proteinExistence type="predicted"/>
<protein>
    <submittedName>
        <fullName evidence="1">Uncharacterized protein</fullName>
    </submittedName>
</protein>
<organism evidence="1 2">
    <name type="scientific">Leucogyrophana mollusca</name>
    <dbReference type="NCBI Taxonomy" id="85980"/>
    <lineage>
        <taxon>Eukaryota</taxon>
        <taxon>Fungi</taxon>
        <taxon>Dikarya</taxon>
        <taxon>Basidiomycota</taxon>
        <taxon>Agaricomycotina</taxon>
        <taxon>Agaricomycetes</taxon>
        <taxon>Agaricomycetidae</taxon>
        <taxon>Boletales</taxon>
        <taxon>Boletales incertae sedis</taxon>
        <taxon>Leucogyrophana</taxon>
    </lineage>
</organism>
<accession>A0ACB8BFG3</accession>
<name>A0ACB8BFG3_9AGAM</name>
<dbReference type="EMBL" id="MU266436">
    <property type="protein sequence ID" value="KAH7924004.1"/>
    <property type="molecule type" value="Genomic_DNA"/>
</dbReference>
<evidence type="ECO:0000313" key="2">
    <source>
        <dbReference type="Proteomes" id="UP000790709"/>
    </source>
</evidence>
<comment type="caution">
    <text evidence="1">The sequence shown here is derived from an EMBL/GenBank/DDBJ whole genome shotgun (WGS) entry which is preliminary data.</text>
</comment>